<evidence type="ECO:0000313" key="1">
    <source>
        <dbReference type="EMBL" id="GKJ94834.1"/>
    </source>
</evidence>
<comment type="caution">
    <text evidence="1">The sequence shown here is derived from an EMBL/GenBank/DDBJ whole genome shotgun (WGS) entry which is preliminary data.</text>
</comment>
<protein>
    <submittedName>
        <fullName evidence="1">Uncharacterized protein</fullName>
    </submittedName>
</protein>
<name>A0A9P3P7J8_KLEVA</name>
<proteinExistence type="predicted"/>
<reference evidence="1" key="1">
    <citation type="journal article" date="2022" name="J. Appl. Microbiol.">
        <title>PCR-based ORF typing of Klebsiella pneumoniae for rapid identification of global clones and transmission events.</title>
        <authorList>
            <person name="Nonogaki R."/>
            <person name="Iijima A."/>
            <person name="Kawamura K."/>
            <person name="Kayama S."/>
            <person name="Sugai M."/>
            <person name="Yagi T."/>
            <person name="Arakawa Y."/>
            <person name="Doi Y."/>
            <person name="Suzuki M."/>
        </authorList>
    </citation>
    <scope>NUCLEOTIDE SEQUENCE</scope>
    <source>
        <strain evidence="1">NUKP-37</strain>
    </source>
</reference>
<dbReference type="Proteomes" id="UP001060507">
    <property type="component" value="Unassembled WGS sequence"/>
</dbReference>
<sequence>MAARGEGAILLTGGMFATQPHTISNLPRPSLASGSHRLDVRKKRHPSLAFPVTSDQDTTIFMEAM</sequence>
<dbReference type="RefSeq" id="WP_064323512.1">
    <property type="nucleotide sequence ID" value="NZ_CP065162.1"/>
</dbReference>
<evidence type="ECO:0000313" key="2">
    <source>
        <dbReference type="Proteomes" id="UP001060507"/>
    </source>
</evidence>
<dbReference type="AlphaFoldDB" id="A0A9P3P7J8"/>
<dbReference type="EMBL" id="BQTA01000008">
    <property type="protein sequence ID" value="GKJ94834.1"/>
    <property type="molecule type" value="Genomic_DNA"/>
</dbReference>
<accession>A0A9P3P7J8</accession>
<organism evidence="1 2">
    <name type="scientific">Klebsiella variicola</name>
    <dbReference type="NCBI Taxonomy" id="244366"/>
    <lineage>
        <taxon>Bacteria</taxon>
        <taxon>Pseudomonadati</taxon>
        <taxon>Pseudomonadota</taxon>
        <taxon>Gammaproteobacteria</taxon>
        <taxon>Enterobacterales</taxon>
        <taxon>Enterobacteriaceae</taxon>
        <taxon>Klebsiella/Raoultella group</taxon>
        <taxon>Klebsiella</taxon>
        <taxon>Klebsiella pneumoniae complex</taxon>
    </lineage>
</organism>
<gene>
    <name evidence="1" type="ORF">NUKP37_28130</name>
</gene>